<evidence type="ECO:0000256" key="12">
    <source>
        <dbReference type="ARBA" id="ARBA00036651"/>
    </source>
</evidence>
<accession>A0A8C4R5K6</accession>
<keyword evidence="21" id="KW-1185">Reference proteome</keyword>
<evidence type="ECO:0000256" key="13">
    <source>
        <dbReference type="ARBA" id="ARBA00036890"/>
    </source>
</evidence>
<dbReference type="PANTHER" id="PTHR10414:SF37">
    <property type="entry name" value="BB IN A BOXCAR, ISOFORM C"/>
    <property type="match status" value="1"/>
</dbReference>
<evidence type="ECO:0000256" key="15">
    <source>
        <dbReference type="ARBA" id="ARBA00038987"/>
    </source>
</evidence>
<evidence type="ECO:0000256" key="8">
    <source>
        <dbReference type="ARBA" id="ARBA00023136"/>
    </source>
</evidence>
<dbReference type="PROSITE" id="PS00379">
    <property type="entry name" value="CDP_ALCOHOL_P_TRANSF"/>
    <property type="match status" value="1"/>
</dbReference>
<comment type="catalytic activity">
    <reaction evidence="11">
        <text>1-hexadecanoyl-2-(4Z,7Z,10Z,13Z,16Z,19Z-docosahexaenoyl)-sn-glycerol + CDP-choline = 1-hexadecanoyl-2-(4Z,7Z,10Z,13Z,16Z,19Z-docosahexaenoyl)-sn-glycero-3-phosphocholine + CMP + H(+)</text>
        <dbReference type="Rhea" id="RHEA:54332"/>
        <dbReference type="ChEBI" id="CHEBI:15378"/>
        <dbReference type="ChEBI" id="CHEBI:58779"/>
        <dbReference type="ChEBI" id="CHEBI:60377"/>
        <dbReference type="ChEBI" id="CHEBI:74963"/>
        <dbReference type="ChEBI" id="CHEBI:82949"/>
    </reaction>
    <physiologicalReaction direction="left-to-right" evidence="11">
        <dbReference type="Rhea" id="RHEA:54333"/>
    </physiologicalReaction>
</comment>
<evidence type="ECO:0000256" key="7">
    <source>
        <dbReference type="ARBA" id="ARBA00022989"/>
    </source>
</evidence>
<feature type="compositionally biased region" description="Pro residues" evidence="18">
    <location>
        <begin position="145"/>
        <end position="154"/>
    </location>
</feature>
<comment type="similarity">
    <text evidence="3 17">Belongs to the CDP-alcohol phosphatidyltransferase class-I family.</text>
</comment>
<comment type="subcellular location">
    <subcellularLocation>
        <location evidence="1">Membrane</location>
        <topology evidence="1">Multi-pass membrane protein</topology>
    </subcellularLocation>
</comment>
<keyword evidence="7 19" id="KW-1133">Transmembrane helix</keyword>
<keyword evidence="8 19" id="KW-0472">Membrane</keyword>
<keyword evidence="9" id="KW-0594">Phospholipid biosynthesis</keyword>
<comment type="catalytic activity">
    <reaction evidence="16">
        <text>CDP-choline + a 1,2-diacyl-sn-glycerol = a 1,2-diacyl-sn-glycero-3-phosphocholine + CMP + H(+)</text>
        <dbReference type="Rhea" id="RHEA:32939"/>
        <dbReference type="ChEBI" id="CHEBI:15378"/>
        <dbReference type="ChEBI" id="CHEBI:17815"/>
        <dbReference type="ChEBI" id="CHEBI:57643"/>
        <dbReference type="ChEBI" id="CHEBI:58779"/>
        <dbReference type="ChEBI" id="CHEBI:60377"/>
        <dbReference type="EC" id="2.7.8.2"/>
    </reaction>
    <physiologicalReaction direction="left-to-right" evidence="16">
        <dbReference type="Rhea" id="RHEA:32940"/>
    </physiologicalReaction>
</comment>
<dbReference type="Gene3D" id="1.20.120.1760">
    <property type="match status" value="1"/>
</dbReference>
<feature type="transmembrane region" description="Helical" evidence="19">
    <location>
        <begin position="333"/>
        <end position="350"/>
    </location>
</feature>
<evidence type="ECO:0000256" key="3">
    <source>
        <dbReference type="ARBA" id="ARBA00010441"/>
    </source>
</evidence>
<feature type="transmembrane region" description="Helical" evidence="19">
    <location>
        <begin position="202"/>
        <end position="223"/>
    </location>
</feature>
<feature type="transmembrane region" description="Helical" evidence="19">
    <location>
        <begin position="229"/>
        <end position="247"/>
    </location>
</feature>
<proteinExistence type="inferred from homology"/>
<evidence type="ECO:0000313" key="21">
    <source>
        <dbReference type="Proteomes" id="UP000694388"/>
    </source>
</evidence>
<name>A0A8C4R5K6_EPTBU</name>
<dbReference type="PANTHER" id="PTHR10414">
    <property type="entry name" value="ETHANOLAMINEPHOSPHOTRANSFERASE"/>
    <property type="match status" value="1"/>
</dbReference>
<feature type="region of interest" description="Disordered" evidence="18">
    <location>
        <begin position="138"/>
        <end position="158"/>
    </location>
</feature>
<evidence type="ECO:0000256" key="10">
    <source>
        <dbReference type="ARBA" id="ARBA00023264"/>
    </source>
</evidence>
<comment type="pathway">
    <text evidence="2">Lipid metabolism.</text>
</comment>
<evidence type="ECO:0000256" key="6">
    <source>
        <dbReference type="ARBA" id="ARBA00022692"/>
    </source>
</evidence>
<evidence type="ECO:0000256" key="4">
    <source>
        <dbReference type="ARBA" id="ARBA00022516"/>
    </source>
</evidence>
<evidence type="ECO:0000256" key="5">
    <source>
        <dbReference type="ARBA" id="ARBA00022679"/>
    </source>
</evidence>
<evidence type="ECO:0000256" key="18">
    <source>
        <dbReference type="SAM" id="MobiDB-lite"/>
    </source>
</evidence>
<dbReference type="GO" id="GO:0005794">
    <property type="term" value="C:Golgi apparatus"/>
    <property type="evidence" value="ECO:0007669"/>
    <property type="project" value="TreeGrafter"/>
</dbReference>
<keyword evidence="6 19" id="KW-0812">Transmembrane</keyword>
<evidence type="ECO:0000313" key="20">
    <source>
        <dbReference type="Ensembl" id="ENSEBUP00000023949.1"/>
    </source>
</evidence>
<dbReference type="Ensembl" id="ENSEBUT00000024525.1">
    <property type="protein sequence ID" value="ENSEBUP00000023949.1"/>
    <property type="gene ID" value="ENSEBUG00000014754.1"/>
</dbReference>
<feature type="transmembrane region" description="Helical" evidence="19">
    <location>
        <begin position="456"/>
        <end position="473"/>
    </location>
</feature>
<evidence type="ECO:0000256" key="11">
    <source>
        <dbReference type="ARBA" id="ARBA00036100"/>
    </source>
</evidence>
<keyword evidence="10" id="KW-1208">Phospholipid metabolism</keyword>
<dbReference type="InterPro" id="IPR014472">
    <property type="entry name" value="CHOPT"/>
</dbReference>
<dbReference type="Proteomes" id="UP000694388">
    <property type="component" value="Unplaced"/>
</dbReference>
<feature type="transmembrane region" description="Helical" evidence="19">
    <location>
        <begin position="399"/>
        <end position="415"/>
    </location>
</feature>
<dbReference type="GO" id="GO:0004142">
    <property type="term" value="F:diacylglycerol cholinephosphotransferase activity"/>
    <property type="evidence" value="ECO:0007669"/>
    <property type="project" value="UniProtKB-EC"/>
</dbReference>
<comment type="catalytic activity">
    <reaction evidence="12">
        <text>1,2-dioctanoyl-sn-glycerol + CDP-choline = 1,2-dioctanoyl-sn-glycero-3-phosphocholine + CMP + H(+)</text>
        <dbReference type="Rhea" id="RHEA:54232"/>
        <dbReference type="ChEBI" id="CHEBI:15378"/>
        <dbReference type="ChEBI" id="CHEBI:58779"/>
        <dbReference type="ChEBI" id="CHEBI:60377"/>
        <dbReference type="ChEBI" id="CHEBI:76979"/>
        <dbReference type="ChEBI" id="CHEBI:78228"/>
    </reaction>
    <physiologicalReaction direction="left-to-right" evidence="12">
        <dbReference type="Rhea" id="RHEA:54233"/>
    </physiologicalReaction>
</comment>
<dbReference type="InterPro" id="IPR043130">
    <property type="entry name" value="CDP-OH_PTrfase_TM_dom"/>
</dbReference>
<comment type="catalytic activity">
    <reaction evidence="13">
        <text>1-hexadecanoyl-2-(9Z-octadecenoyl)-sn-glycerol + CDP-choline = 1-hexadecanoyl-2-(9Z-octadecenoyl)-sn-glycero-3-phosphocholine + CMP + H(+)</text>
        <dbReference type="Rhea" id="RHEA:54244"/>
        <dbReference type="ChEBI" id="CHEBI:15378"/>
        <dbReference type="ChEBI" id="CHEBI:58779"/>
        <dbReference type="ChEBI" id="CHEBI:60377"/>
        <dbReference type="ChEBI" id="CHEBI:73001"/>
        <dbReference type="ChEBI" id="CHEBI:75466"/>
    </reaction>
    <physiologicalReaction direction="left-to-right" evidence="13">
        <dbReference type="Rhea" id="RHEA:54245"/>
    </physiologicalReaction>
</comment>
<dbReference type="Pfam" id="PF01066">
    <property type="entry name" value="CDP-OH_P_transf"/>
    <property type="match status" value="1"/>
</dbReference>
<organism evidence="20 21">
    <name type="scientific">Eptatretus burgeri</name>
    <name type="common">Inshore hagfish</name>
    <dbReference type="NCBI Taxonomy" id="7764"/>
    <lineage>
        <taxon>Eukaryota</taxon>
        <taxon>Metazoa</taxon>
        <taxon>Chordata</taxon>
        <taxon>Craniata</taxon>
        <taxon>Vertebrata</taxon>
        <taxon>Cyclostomata</taxon>
        <taxon>Myxini</taxon>
        <taxon>Myxiniformes</taxon>
        <taxon>Myxinidae</taxon>
        <taxon>Eptatretinae</taxon>
        <taxon>Eptatretus</taxon>
    </lineage>
</organism>
<dbReference type="InterPro" id="IPR000462">
    <property type="entry name" value="CDP-OH_P_trans"/>
</dbReference>
<keyword evidence="9" id="KW-0443">Lipid metabolism</keyword>
<evidence type="ECO:0000256" key="16">
    <source>
        <dbReference type="ARBA" id="ARBA00048570"/>
    </source>
</evidence>
<dbReference type="InterPro" id="IPR048254">
    <property type="entry name" value="CDP_ALCOHOL_P_TRANSF_CS"/>
</dbReference>
<evidence type="ECO:0000256" key="19">
    <source>
        <dbReference type="SAM" id="Phobius"/>
    </source>
</evidence>
<comment type="pathway">
    <text evidence="14">Phospholipid metabolism; phosphatidylcholine biosynthesis; phosphatidylcholine from phosphocholine: step 2/2.</text>
</comment>
<feature type="transmembrane region" description="Helical" evidence="19">
    <location>
        <begin position="295"/>
        <end position="313"/>
    </location>
</feature>
<feature type="transmembrane region" description="Helical" evidence="19">
    <location>
        <begin position="357"/>
        <end position="379"/>
    </location>
</feature>
<dbReference type="GO" id="GO:0004307">
    <property type="term" value="F:ethanolaminephosphotransferase activity"/>
    <property type="evidence" value="ECO:0007669"/>
    <property type="project" value="TreeGrafter"/>
</dbReference>
<dbReference type="Ensembl" id="ENSEBUT00000024540.1">
    <property type="protein sequence ID" value="ENSEBUP00000023964.1"/>
    <property type="gene ID" value="ENSEBUG00000014754.1"/>
</dbReference>
<evidence type="ECO:0000256" key="14">
    <source>
        <dbReference type="ARBA" id="ARBA00037890"/>
    </source>
</evidence>
<dbReference type="GO" id="GO:0005789">
    <property type="term" value="C:endoplasmic reticulum membrane"/>
    <property type="evidence" value="ECO:0007669"/>
    <property type="project" value="TreeGrafter"/>
</dbReference>
<keyword evidence="4" id="KW-0444">Lipid biosynthesis</keyword>
<keyword evidence="5 17" id="KW-0808">Transferase</keyword>
<dbReference type="AlphaFoldDB" id="A0A8C4R5K6"/>
<dbReference type="GO" id="GO:0006646">
    <property type="term" value="P:phosphatidylethanolamine biosynthetic process"/>
    <property type="evidence" value="ECO:0007669"/>
    <property type="project" value="TreeGrafter"/>
</dbReference>
<reference evidence="20" key="1">
    <citation type="submission" date="2025-05" db="UniProtKB">
        <authorList>
            <consortium name="Ensembl"/>
        </authorList>
    </citation>
    <scope>IDENTIFICATION</scope>
</reference>
<evidence type="ECO:0000256" key="17">
    <source>
        <dbReference type="RuleBase" id="RU003750"/>
    </source>
</evidence>
<sequence length="527" mass="58268">MRASATISQMCINRFYLYLAQKQHMMVYIYMSMFVELRSKMADWRPFRYFNVSPTISQTCMVRSSLHAVCLPGRGLARGRQGPPTPRVWVWECGSRDGTATANVRILTRKTSLWVGARHAVLRLQVLFLSTFSMSHTTSSSPKSPSTPPPPPTTLGPLSSAQLHELETHVYSATGRSLLEPLLQPCWTKLVDIVPRWVAPNALTLSGLFLNSVTTCVMLYYTPRGLDEIPPWVLLLCTFGLLSYQALDAIDGKQARRLGCSSPLGELFDHGCDAISIVFVGVSTAVSVRLSTHPALFFSCCFSGVLMFYFAHWQAYLTGTLHFWRVDVTEAQISISFVFLISAFAGVSVWDTQVLGLSLKLIPGIAMMLGAILTTPAYLSCLLSPDTHKKGVKSMLDPLPAIAVWFTIVVLTTLIRPLQEQPCLLVCTLGFACAKLSQRLVVCHMTRSKMPYWDRVLLPPALLLVTCALPPTVPVLPLLFVSLLLTLLDLLWFSYSVCCQISQYLRLPVLTVPNCVSMASPAASHAD</sequence>
<dbReference type="GeneTree" id="ENSGT00950000183117"/>
<evidence type="ECO:0000256" key="2">
    <source>
        <dbReference type="ARBA" id="ARBA00005189"/>
    </source>
</evidence>
<evidence type="ECO:0000256" key="9">
    <source>
        <dbReference type="ARBA" id="ARBA00023209"/>
    </source>
</evidence>
<dbReference type="EC" id="2.7.8.2" evidence="15"/>
<evidence type="ECO:0000256" key="1">
    <source>
        <dbReference type="ARBA" id="ARBA00004141"/>
    </source>
</evidence>
<protein>
    <recommendedName>
        <fullName evidence="15">diacylglycerol cholinephosphotransferase</fullName>
        <ecNumber evidence="15">2.7.8.2</ecNumber>
    </recommendedName>
</protein>
<dbReference type="FunFam" id="1.20.120.1760:FF:000002">
    <property type="entry name" value="Choline/ethanolamine phosphotransferase 1"/>
    <property type="match status" value="1"/>
</dbReference>